<accession>K2KYR5</accession>
<reference evidence="2 3" key="1">
    <citation type="journal article" date="2012" name="J. Bacteriol.">
        <title>Genome Sequence of Idiomarina xiamenensis Type Strain 10-D-4.</title>
        <authorList>
            <person name="Lai Q."/>
            <person name="Wang L."/>
            <person name="Wang W."/>
            <person name="Shao Z."/>
        </authorList>
    </citation>
    <scope>NUCLEOTIDE SEQUENCE [LARGE SCALE GENOMIC DNA]</scope>
    <source>
        <strain evidence="2 3">10-D-4</strain>
    </source>
</reference>
<dbReference type="RefSeq" id="WP_008489234.1">
    <property type="nucleotide sequence ID" value="NZ_AMRG01000011.1"/>
</dbReference>
<dbReference type="STRING" id="740709.A10D4_09704"/>
<gene>
    <name evidence="2" type="ORF">A10D4_09704</name>
</gene>
<sequence>MDAEHFQQLIDQLKPIANEPEFDKIFQRLTQNEDGPTRFKLKATLKELAAPCQRILDLRKRVDGQCRPYTINDRTHYLDDVAITILEQGLKLYNGVFTFDTYQQILNADNNLRVMHRRAQQQALLQRQQDDDNLASDINSADATTLNYPAHVLQFADYRLRREERMNFVIDVELLLENGKVYNGVTTDISLSGLRLKLKTKKIVKFKDKQQLAIRFNGLAREFTIDPNMQVPYILVNNDIRDQQQYVSLMLSPEHDNQAFSNFLTGFINGYKRRYKVNIDNTFETVETKAHEQFYLPRMDHLPIYFKRTEKLVYADMVLQTDNNRQLIDYWRDHRNQPMLGALFNGSRLKQLLTSSQLEPYLVLYCFSLTVADKVVFYSATEAELEQHQCRECYFSIGQRRQSWRVLRLSLSQADLAKAWQPLSVPEHIQQQSRERPPSAAVMKRLQGISHIGCLSDITATCQPAEVNYSGDRRLERLRPFMHPLNLPFKTKAIPLEFVNLRREQRFSHRSKIIVHMSQRSRDAITRDFSVRGLQIDSELPIHCRVGDTLTVDLPDLQKLTKQYSLKQLPYTVVGRSDDGRNINLQTTDIAGEHPAEAFFNELIANNQTKLRQAQESGQRHGVELCLRNLYCDAMMSSPMFIYKQQNQYEIGSIAFSQQPLNLAAALRQTTPGNRHDTVSLQMLFNDDMIHQQLLPQLHELSRQSAPDQSLLLIKLSPYGERPIQRWLLSHANDETAAIVLQGARADDVLLAFQLSLTRTGRPDIEFITNELHYLAGYAAHKAKQLEQELWRVYGIIDALEVTDAVLQALAQSTTFIDNQRQRRHQLFTQAATRNN</sequence>
<dbReference type="AlphaFoldDB" id="K2KYR5"/>
<proteinExistence type="predicted"/>
<dbReference type="PATRIC" id="fig|740709.3.peg.1966"/>
<dbReference type="OrthoDB" id="6208912at2"/>
<organism evidence="2 3">
    <name type="scientific">Idiomarina xiamenensis 10-D-4</name>
    <dbReference type="NCBI Taxonomy" id="740709"/>
    <lineage>
        <taxon>Bacteria</taxon>
        <taxon>Pseudomonadati</taxon>
        <taxon>Pseudomonadota</taxon>
        <taxon>Gammaproteobacteria</taxon>
        <taxon>Alteromonadales</taxon>
        <taxon>Idiomarinaceae</taxon>
        <taxon>Idiomarina</taxon>
    </lineage>
</organism>
<dbReference type="Pfam" id="PF07238">
    <property type="entry name" value="PilZ"/>
    <property type="match status" value="2"/>
</dbReference>
<evidence type="ECO:0000259" key="1">
    <source>
        <dbReference type="Pfam" id="PF07238"/>
    </source>
</evidence>
<evidence type="ECO:0000313" key="3">
    <source>
        <dbReference type="Proteomes" id="UP000014115"/>
    </source>
</evidence>
<dbReference type="GO" id="GO:0035438">
    <property type="term" value="F:cyclic-di-GMP binding"/>
    <property type="evidence" value="ECO:0007669"/>
    <property type="project" value="InterPro"/>
</dbReference>
<feature type="domain" description="PilZ" evidence="1">
    <location>
        <begin position="160"/>
        <end position="250"/>
    </location>
</feature>
<dbReference type="InterPro" id="IPR009875">
    <property type="entry name" value="PilZ_domain"/>
</dbReference>
<evidence type="ECO:0000313" key="2">
    <source>
        <dbReference type="EMBL" id="EKE82870.1"/>
    </source>
</evidence>
<feature type="domain" description="PilZ" evidence="1">
    <location>
        <begin position="501"/>
        <end position="586"/>
    </location>
</feature>
<comment type="caution">
    <text evidence="2">The sequence shown here is derived from an EMBL/GenBank/DDBJ whole genome shotgun (WGS) entry which is preliminary data.</text>
</comment>
<dbReference type="Proteomes" id="UP000014115">
    <property type="component" value="Unassembled WGS sequence"/>
</dbReference>
<dbReference type="EMBL" id="AMRG01000011">
    <property type="protein sequence ID" value="EKE82870.1"/>
    <property type="molecule type" value="Genomic_DNA"/>
</dbReference>
<dbReference type="eggNOG" id="ENOG502Z80T">
    <property type="taxonomic scope" value="Bacteria"/>
</dbReference>
<name>K2KYR5_9GAMM</name>
<protein>
    <recommendedName>
        <fullName evidence="1">PilZ domain-containing protein</fullName>
    </recommendedName>
</protein>
<keyword evidence="3" id="KW-1185">Reference proteome</keyword>
<dbReference type="Gene3D" id="2.40.10.220">
    <property type="entry name" value="predicted glycosyltransferase like domains"/>
    <property type="match status" value="1"/>
</dbReference>